<evidence type="ECO:0000256" key="3">
    <source>
        <dbReference type="ARBA" id="ARBA00022598"/>
    </source>
</evidence>
<dbReference type="SUPFAM" id="SSF56801">
    <property type="entry name" value="Acetyl-CoA synthetase-like"/>
    <property type="match status" value="1"/>
</dbReference>
<dbReference type="PANTHER" id="PTHR24096">
    <property type="entry name" value="LONG-CHAIN-FATTY-ACID--COA LIGASE"/>
    <property type="match status" value="1"/>
</dbReference>
<dbReference type="Gene3D" id="3.30.300.30">
    <property type="match status" value="1"/>
</dbReference>
<proteinExistence type="inferred from homology"/>
<dbReference type="InterPro" id="IPR020845">
    <property type="entry name" value="AMP-binding_CS"/>
</dbReference>
<dbReference type="PANTHER" id="PTHR24096:SF149">
    <property type="entry name" value="AMP-BINDING DOMAIN-CONTAINING PROTEIN-RELATED"/>
    <property type="match status" value="1"/>
</dbReference>
<keyword evidence="8" id="KW-1185">Reference proteome</keyword>
<dbReference type="AlphaFoldDB" id="A0AAV1KAK1"/>
<feature type="domain" description="AMP-binding enzyme C-terminal" evidence="6">
    <location>
        <begin position="438"/>
        <end position="514"/>
    </location>
</feature>
<dbReference type="EMBL" id="CAVLGL010000002">
    <property type="protein sequence ID" value="CAK1579355.1"/>
    <property type="molecule type" value="Genomic_DNA"/>
</dbReference>
<reference evidence="7 8" key="1">
    <citation type="submission" date="2023-11" db="EMBL/GenBank/DDBJ databases">
        <authorList>
            <person name="Hedman E."/>
            <person name="Englund M."/>
            <person name="Stromberg M."/>
            <person name="Nyberg Akerstrom W."/>
            <person name="Nylinder S."/>
            <person name="Jareborg N."/>
            <person name="Kallberg Y."/>
            <person name="Kronander E."/>
        </authorList>
    </citation>
    <scope>NUCLEOTIDE SEQUENCE [LARGE SCALE GENOMIC DNA]</scope>
</reference>
<evidence type="ECO:0000256" key="2">
    <source>
        <dbReference type="ARBA" id="ARBA00006432"/>
    </source>
</evidence>
<keyword evidence="3" id="KW-0436">Ligase</keyword>
<dbReference type="Pfam" id="PF00501">
    <property type="entry name" value="AMP-binding"/>
    <property type="match status" value="1"/>
</dbReference>
<dbReference type="InterPro" id="IPR042099">
    <property type="entry name" value="ANL_N_sf"/>
</dbReference>
<comment type="similarity">
    <text evidence="2">Belongs to the ATP-dependent AMP-binding enzyme family.</text>
</comment>
<name>A0AAV1KAK1_9NEOP</name>
<evidence type="ECO:0008006" key="9">
    <source>
        <dbReference type="Google" id="ProtNLM"/>
    </source>
</evidence>
<evidence type="ECO:0000259" key="6">
    <source>
        <dbReference type="Pfam" id="PF13193"/>
    </source>
</evidence>
<sequence length="526" mass="59199">MFASEFYIYGKEDVSVPAHLNFGKYMLDKLRRHKDGIALENAETGETLTYKELTRYAVSLSISLIRLGVKKGDIVAVGCEKRINFIPTVLAIIFTGATYTPYDIYSGRAVLKHKLTITQPKYFILSNKFWDTHKDILRSFVCIKTFISLDKGQKDAVQVKDLITDQVDIAKFEPIEVIGQIDTAFILYSSGTTGMPKGVQLTHLNCILNSSQDDFKDESLQTAFVCGEWYHNYDTFMTYKFLAAGRKVVYTVDVSEENVLMGMDKCQVNIAMLSPSFVSYFSKRENMKKNYFNSIKIIYSRSGPLHATTIENFNKRFPDIEVLQGYGMTEAGELTSESWATKGPKAGSVGKPSPCVVLKIADLQTRKALGPNQPGEICVKGPILMKGYIGVDSSSYMDEEGFLKTGDLGYYDDDEYFYITDRIKEIINYNGNKIAPLELETILMSHPEVREAGVVGKPVPDYGEVPAAFIVKQQSSNITETDLINYVASEVCPIMQLRGGVRFVEKLPRNPRGKILRRRLREMLSD</sequence>
<comment type="caution">
    <text evidence="7">The sequence shown here is derived from an EMBL/GenBank/DDBJ whole genome shotgun (WGS) entry which is preliminary data.</text>
</comment>
<organism evidence="7 8">
    <name type="scientific">Parnassius mnemosyne</name>
    <name type="common">clouded apollo</name>
    <dbReference type="NCBI Taxonomy" id="213953"/>
    <lineage>
        <taxon>Eukaryota</taxon>
        <taxon>Metazoa</taxon>
        <taxon>Ecdysozoa</taxon>
        <taxon>Arthropoda</taxon>
        <taxon>Hexapoda</taxon>
        <taxon>Insecta</taxon>
        <taxon>Pterygota</taxon>
        <taxon>Neoptera</taxon>
        <taxon>Endopterygota</taxon>
        <taxon>Lepidoptera</taxon>
        <taxon>Glossata</taxon>
        <taxon>Ditrysia</taxon>
        <taxon>Papilionoidea</taxon>
        <taxon>Papilionidae</taxon>
        <taxon>Parnassiinae</taxon>
        <taxon>Parnassini</taxon>
        <taxon>Parnassius</taxon>
        <taxon>Driopa</taxon>
    </lineage>
</organism>
<accession>A0AAV1KAK1</accession>
<evidence type="ECO:0000256" key="1">
    <source>
        <dbReference type="ARBA" id="ARBA00004275"/>
    </source>
</evidence>
<feature type="domain" description="AMP-dependent synthetase/ligase" evidence="5">
    <location>
        <begin position="30"/>
        <end position="388"/>
    </location>
</feature>
<comment type="subcellular location">
    <subcellularLocation>
        <location evidence="1">Peroxisome</location>
    </subcellularLocation>
</comment>
<evidence type="ECO:0000313" key="7">
    <source>
        <dbReference type="EMBL" id="CAK1579355.1"/>
    </source>
</evidence>
<dbReference type="Proteomes" id="UP001314205">
    <property type="component" value="Unassembled WGS sequence"/>
</dbReference>
<dbReference type="GO" id="GO:0005777">
    <property type="term" value="C:peroxisome"/>
    <property type="evidence" value="ECO:0007669"/>
    <property type="project" value="UniProtKB-SubCell"/>
</dbReference>
<gene>
    <name evidence="7" type="ORF">PARMNEM_LOCUS1314</name>
</gene>
<dbReference type="InterPro" id="IPR000873">
    <property type="entry name" value="AMP-dep_synth/lig_dom"/>
</dbReference>
<evidence type="ECO:0000256" key="4">
    <source>
        <dbReference type="ARBA" id="ARBA00023140"/>
    </source>
</evidence>
<dbReference type="Pfam" id="PF13193">
    <property type="entry name" value="AMP-binding_C"/>
    <property type="match status" value="1"/>
</dbReference>
<keyword evidence="4" id="KW-0576">Peroxisome</keyword>
<dbReference type="InterPro" id="IPR025110">
    <property type="entry name" value="AMP-bd_C"/>
</dbReference>
<dbReference type="Gene3D" id="3.40.50.12780">
    <property type="entry name" value="N-terminal domain of ligase-like"/>
    <property type="match status" value="1"/>
</dbReference>
<dbReference type="PROSITE" id="PS00455">
    <property type="entry name" value="AMP_BINDING"/>
    <property type="match status" value="1"/>
</dbReference>
<dbReference type="InterPro" id="IPR045851">
    <property type="entry name" value="AMP-bd_C_sf"/>
</dbReference>
<evidence type="ECO:0000259" key="5">
    <source>
        <dbReference type="Pfam" id="PF00501"/>
    </source>
</evidence>
<dbReference type="GO" id="GO:0016405">
    <property type="term" value="F:CoA-ligase activity"/>
    <property type="evidence" value="ECO:0007669"/>
    <property type="project" value="TreeGrafter"/>
</dbReference>
<dbReference type="FunFam" id="3.30.300.30:FF:000007">
    <property type="entry name" value="4-coumarate--CoA ligase 2"/>
    <property type="match status" value="1"/>
</dbReference>
<evidence type="ECO:0000313" key="8">
    <source>
        <dbReference type="Proteomes" id="UP001314205"/>
    </source>
</evidence>
<protein>
    <recommendedName>
        <fullName evidence="9">Luciferin 4-monooxygenase</fullName>
    </recommendedName>
</protein>